<evidence type="ECO:0000259" key="4">
    <source>
        <dbReference type="PROSITE" id="PS51071"/>
    </source>
</evidence>
<gene>
    <name evidence="6" type="ORF">FVW59_15565</name>
</gene>
<evidence type="ECO:0000313" key="7">
    <source>
        <dbReference type="Proteomes" id="UP000321933"/>
    </source>
</evidence>
<dbReference type="InterPro" id="IPR047640">
    <property type="entry name" value="RpiR-like"/>
</dbReference>
<dbReference type="Gene3D" id="3.40.50.10490">
    <property type="entry name" value="Glucose-6-phosphate isomerase like protein, domain 1"/>
    <property type="match status" value="1"/>
</dbReference>
<dbReference type="InterPro" id="IPR046348">
    <property type="entry name" value="SIS_dom_sf"/>
</dbReference>
<dbReference type="InterPro" id="IPR000281">
    <property type="entry name" value="HTH_RpiR"/>
</dbReference>
<dbReference type="PROSITE" id="PS51464">
    <property type="entry name" value="SIS"/>
    <property type="match status" value="1"/>
</dbReference>
<dbReference type="InterPro" id="IPR035472">
    <property type="entry name" value="RpiR-like_SIS"/>
</dbReference>
<dbReference type="PANTHER" id="PTHR30514">
    <property type="entry name" value="GLUCOKINASE"/>
    <property type="match status" value="1"/>
</dbReference>
<dbReference type="GO" id="GO:0003677">
    <property type="term" value="F:DNA binding"/>
    <property type="evidence" value="ECO:0007669"/>
    <property type="project" value="UniProtKB-KW"/>
</dbReference>
<dbReference type="Pfam" id="PF01380">
    <property type="entry name" value="SIS"/>
    <property type="match status" value="1"/>
</dbReference>
<dbReference type="EMBL" id="VRYZ01000007">
    <property type="protein sequence ID" value="TXS90021.1"/>
    <property type="molecule type" value="Genomic_DNA"/>
</dbReference>
<evidence type="ECO:0000256" key="3">
    <source>
        <dbReference type="ARBA" id="ARBA00023163"/>
    </source>
</evidence>
<evidence type="ECO:0000313" key="6">
    <source>
        <dbReference type="EMBL" id="TXS90021.1"/>
    </source>
</evidence>
<dbReference type="PROSITE" id="PS51071">
    <property type="entry name" value="HTH_RPIR"/>
    <property type="match status" value="1"/>
</dbReference>
<dbReference type="InterPro" id="IPR001347">
    <property type="entry name" value="SIS_dom"/>
</dbReference>
<feature type="domain" description="HTH rpiR-type" evidence="4">
    <location>
        <begin position="14"/>
        <end position="90"/>
    </location>
</feature>
<sequence length="291" mass="31029">MMKKQATTVEAAVSGLRGRIVEHGASLSPQQRVIADYLLAHLEEAPFLSILEVSERTGASEATVVRFAQRIGYKGYAGLKMALVEALREERGSGRRTTASAATQAPLAAVARLAQHNIEATLASVDGSEFEAVAQQLAGADHLFTFGLGISAHLADLAAYLFTEHGLRVNSLTTRYTSPREQLVALRPGDAVLAFSLPPYSRETLEVLREARERGATTVVVTDRATAPAVSLVDHALTVSCQGMTFTSTTAAIDVVLNALVMAIGAHHREEALEAISRINQILEGDSSLVD</sequence>
<dbReference type="GO" id="GO:1901135">
    <property type="term" value="P:carbohydrate derivative metabolic process"/>
    <property type="evidence" value="ECO:0007669"/>
    <property type="project" value="InterPro"/>
</dbReference>
<keyword evidence="3" id="KW-0804">Transcription</keyword>
<dbReference type="InterPro" id="IPR009057">
    <property type="entry name" value="Homeodomain-like_sf"/>
</dbReference>
<dbReference type="GO" id="GO:0003700">
    <property type="term" value="F:DNA-binding transcription factor activity"/>
    <property type="evidence" value="ECO:0007669"/>
    <property type="project" value="InterPro"/>
</dbReference>
<dbReference type="OrthoDB" id="257751at2"/>
<evidence type="ECO:0000256" key="2">
    <source>
        <dbReference type="ARBA" id="ARBA00023125"/>
    </source>
</evidence>
<keyword evidence="7" id="KW-1185">Reference proteome</keyword>
<dbReference type="SUPFAM" id="SSF53697">
    <property type="entry name" value="SIS domain"/>
    <property type="match status" value="1"/>
</dbReference>
<dbReference type="Pfam" id="PF01418">
    <property type="entry name" value="HTH_6"/>
    <property type="match status" value="1"/>
</dbReference>
<name>A0A5C8ZRN6_9GAMM</name>
<feature type="domain" description="SIS" evidence="5">
    <location>
        <begin position="133"/>
        <end position="271"/>
    </location>
</feature>
<protein>
    <submittedName>
        <fullName evidence="6">MurR/RpiR family transcriptional regulator</fullName>
    </submittedName>
</protein>
<reference evidence="6 7" key="1">
    <citation type="submission" date="2019-08" db="EMBL/GenBank/DDBJ databases">
        <title>Parahaliea maris sp. nov., isolated from the surface seawater.</title>
        <authorList>
            <person name="Liu Y."/>
        </authorList>
    </citation>
    <scope>NUCLEOTIDE SEQUENCE [LARGE SCALE GENOMIC DNA]</scope>
    <source>
        <strain evidence="6 7">S2-26</strain>
    </source>
</reference>
<proteinExistence type="predicted"/>
<dbReference type="CDD" id="cd05013">
    <property type="entry name" value="SIS_RpiR"/>
    <property type="match status" value="1"/>
</dbReference>
<evidence type="ECO:0000256" key="1">
    <source>
        <dbReference type="ARBA" id="ARBA00023015"/>
    </source>
</evidence>
<keyword evidence="2" id="KW-0238">DNA-binding</keyword>
<dbReference type="GO" id="GO:0097367">
    <property type="term" value="F:carbohydrate derivative binding"/>
    <property type="evidence" value="ECO:0007669"/>
    <property type="project" value="InterPro"/>
</dbReference>
<dbReference type="Gene3D" id="1.10.10.10">
    <property type="entry name" value="Winged helix-like DNA-binding domain superfamily/Winged helix DNA-binding domain"/>
    <property type="match status" value="1"/>
</dbReference>
<keyword evidence="1" id="KW-0805">Transcription regulation</keyword>
<dbReference type="Proteomes" id="UP000321933">
    <property type="component" value="Unassembled WGS sequence"/>
</dbReference>
<dbReference type="InterPro" id="IPR036388">
    <property type="entry name" value="WH-like_DNA-bd_sf"/>
</dbReference>
<accession>A0A5C8ZRN6</accession>
<dbReference type="AlphaFoldDB" id="A0A5C8ZRN6"/>
<organism evidence="6 7">
    <name type="scientific">Parahaliea aestuarii</name>
    <dbReference type="NCBI Taxonomy" id="1852021"/>
    <lineage>
        <taxon>Bacteria</taxon>
        <taxon>Pseudomonadati</taxon>
        <taxon>Pseudomonadota</taxon>
        <taxon>Gammaproteobacteria</taxon>
        <taxon>Cellvibrionales</taxon>
        <taxon>Halieaceae</taxon>
        <taxon>Parahaliea</taxon>
    </lineage>
</organism>
<dbReference type="SUPFAM" id="SSF46689">
    <property type="entry name" value="Homeodomain-like"/>
    <property type="match status" value="1"/>
</dbReference>
<comment type="caution">
    <text evidence="6">The sequence shown here is derived from an EMBL/GenBank/DDBJ whole genome shotgun (WGS) entry which is preliminary data.</text>
</comment>
<evidence type="ECO:0000259" key="5">
    <source>
        <dbReference type="PROSITE" id="PS51464"/>
    </source>
</evidence>